<dbReference type="GeneID" id="93681582"/>
<evidence type="ECO:0000313" key="1">
    <source>
        <dbReference type="EMBL" id="KSU88163.1"/>
    </source>
</evidence>
<comment type="caution">
    <text evidence="1">The sequence shown here is derived from an EMBL/GenBank/DDBJ whole genome shotgun (WGS) entry which is preliminary data.</text>
</comment>
<evidence type="ECO:0000313" key="2">
    <source>
        <dbReference type="Proteomes" id="UP000053681"/>
    </source>
</evidence>
<proteinExistence type="predicted"/>
<dbReference type="InterPro" id="IPR025233">
    <property type="entry name" value="DUF4176"/>
</dbReference>
<protein>
    <submittedName>
        <fullName evidence="1">Cytoplasmic protein</fullName>
    </submittedName>
</protein>
<gene>
    <name evidence="1" type="ORF">AS180_09580</name>
</gene>
<name>A0A0V8JM87_9BACI</name>
<sequence>MDQALLPNGSVVLLKGGDKKLVIYGRKQMSLGEEQQIYDYIGVPYPEGFINEQYTYVFNHAAVEQVVFEGYRDEDEVKFQDVLQQVPKQKPE</sequence>
<reference evidence="1 2" key="1">
    <citation type="submission" date="2015-11" db="EMBL/GenBank/DDBJ databases">
        <title>Bacillus caseinolyticus sp nov.</title>
        <authorList>
            <person name="Dastager S.G."/>
            <person name="Mawlankar R."/>
        </authorList>
    </citation>
    <scope>NUCLEOTIDE SEQUENCE [LARGE SCALE GENOMIC DNA]</scope>
    <source>
        <strain evidence="1 2">SGD-V-76</strain>
    </source>
</reference>
<keyword evidence="2" id="KW-1185">Reference proteome</keyword>
<dbReference type="Pfam" id="PF13780">
    <property type="entry name" value="DUF4176"/>
    <property type="match status" value="1"/>
</dbReference>
<dbReference type="EMBL" id="LNQP01000028">
    <property type="protein sequence ID" value="KSU88163.1"/>
    <property type="molecule type" value="Genomic_DNA"/>
</dbReference>
<accession>A0A0V8JM87</accession>
<organism evidence="1 2">
    <name type="scientific">Priestia veravalensis</name>
    <dbReference type="NCBI Taxonomy" id="1414648"/>
    <lineage>
        <taxon>Bacteria</taxon>
        <taxon>Bacillati</taxon>
        <taxon>Bacillota</taxon>
        <taxon>Bacilli</taxon>
        <taxon>Bacillales</taxon>
        <taxon>Bacillaceae</taxon>
        <taxon>Priestia</taxon>
    </lineage>
</organism>
<dbReference type="Proteomes" id="UP000053681">
    <property type="component" value="Unassembled WGS sequence"/>
</dbReference>
<dbReference type="AlphaFoldDB" id="A0A0V8JM87"/>
<dbReference type="RefSeq" id="WP_025910149.1">
    <property type="nucleotide sequence ID" value="NZ_KQ758644.1"/>
</dbReference>